<comment type="subcellular location">
    <subcellularLocation>
        <location evidence="1">Cell membrane</location>
        <topology evidence="1">Multi-pass membrane protein</topology>
    </subcellularLocation>
</comment>
<evidence type="ECO:0000259" key="7">
    <source>
        <dbReference type="Pfam" id="PF10412"/>
    </source>
</evidence>
<dbReference type="InterPro" id="IPR019476">
    <property type="entry name" value="T4SS_TraD_DNA-bd"/>
</dbReference>
<keyword evidence="9" id="KW-1185">Reference proteome</keyword>
<dbReference type="Proteomes" id="UP000070250">
    <property type="component" value="Chromosome"/>
</dbReference>
<feature type="region of interest" description="Disordered" evidence="6">
    <location>
        <begin position="164"/>
        <end position="186"/>
    </location>
</feature>
<dbReference type="InterPro" id="IPR051539">
    <property type="entry name" value="T4SS-coupling_protein"/>
</dbReference>
<dbReference type="KEGG" id="sdf:ACG33_09835"/>
<sequence length="186" mass="20380">MRLAIFEAMNQGEGDQRLWFVVDELDAIGQIDGLKDALARLRKFGGRCVLGFQSIAQVSSTYGAGEAQTIVENCGNTLILRCSGSEHGGTSHFASRLIGQREIRRISVSHTRHSAQWTGSTTRAEHFAIEPAVMDSQIEQLADLQGYLKFASRPQWLRVALQPPNGSRQPAQEVGAWPSISSIFGP</sequence>
<evidence type="ECO:0000256" key="3">
    <source>
        <dbReference type="ARBA" id="ARBA00022692"/>
    </source>
</evidence>
<dbReference type="Pfam" id="PF10412">
    <property type="entry name" value="TrwB_AAD_bind"/>
    <property type="match status" value="1"/>
</dbReference>
<keyword evidence="4" id="KW-1133">Transmembrane helix</keyword>
<gene>
    <name evidence="8" type="ORF">ACG33_09835</name>
</gene>
<dbReference type="CDD" id="cd01127">
    <property type="entry name" value="TrwB_TraG_TraD_VirD4"/>
    <property type="match status" value="1"/>
</dbReference>
<keyword evidence="3" id="KW-0812">Transmembrane</keyword>
<dbReference type="STRING" id="465721.ACG33_09835"/>
<protein>
    <recommendedName>
        <fullName evidence="7">Type IV secretion system coupling protein TraD DNA-binding domain-containing protein</fullName>
    </recommendedName>
</protein>
<evidence type="ECO:0000256" key="2">
    <source>
        <dbReference type="ARBA" id="ARBA00022475"/>
    </source>
</evidence>
<dbReference type="OrthoDB" id="9803543at2"/>
<keyword evidence="2" id="KW-1003">Cell membrane</keyword>
<dbReference type="AlphaFoldDB" id="A0A127FAE2"/>
<evidence type="ECO:0000313" key="9">
    <source>
        <dbReference type="Proteomes" id="UP000070250"/>
    </source>
</evidence>
<dbReference type="InterPro" id="IPR027417">
    <property type="entry name" value="P-loop_NTPase"/>
</dbReference>
<evidence type="ECO:0000313" key="8">
    <source>
        <dbReference type="EMBL" id="AMN47392.1"/>
    </source>
</evidence>
<reference evidence="8 9" key="1">
    <citation type="submission" date="2015-06" db="EMBL/GenBank/DDBJ databases">
        <title>A Comprehensive Approach to Explore the Metabolic and Phylogenetic Diversity of Bacterial Steroid Degradation in the Environment: Testosterone as an Example.</title>
        <authorList>
            <person name="Yang F.-C."/>
            <person name="Chen Y.-L."/>
            <person name="Yu C.-P."/>
            <person name="Tang S.-L."/>
            <person name="Wang P.-H."/>
            <person name="Ismail W."/>
            <person name="Wang C.-H."/>
            <person name="Yang C.-Y."/>
            <person name="Chiang Y.-R."/>
        </authorList>
    </citation>
    <scope>NUCLEOTIDE SEQUENCE [LARGE SCALE GENOMIC DNA]</scope>
    <source>
        <strain evidence="8 9">DSM 18526</strain>
    </source>
</reference>
<proteinExistence type="predicted"/>
<name>A0A127FAE2_STEDE</name>
<dbReference type="PANTHER" id="PTHR37937">
    <property type="entry name" value="CONJUGATIVE TRANSFER: DNA TRANSPORT"/>
    <property type="match status" value="1"/>
</dbReference>
<dbReference type="EMBL" id="CP011971">
    <property type="protein sequence ID" value="AMN47392.1"/>
    <property type="molecule type" value="Genomic_DNA"/>
</dbReference>
<dbReference type="Gene3D" id="3.40.50.300">
    <property type="entry name" value="P-loop containing nucleotide triphosphate hydrolases"/>
    <property type="match status" value="1"/>
</dbReference>
<keyword evidence="5" id="KW-0472">Membrane</keyword>
<accession>A0A127FAE2</accession>
<evidence type="ECO:0000256" key="1">
    <source>
        <dbReference type="ARBA" id="ARBA00004651"/>
    </source>
</evidence>
<organism evidence="8 9">
    <name type="scientific">Steroidobacter denitrificans</name>
    <dbReference type="NCBI Taxonomy" id="465721"/>
    <lineage>
        <taxon>Bacteria</taxon>
        <taxon>Pseudomonadati</taxon>
        <taxon>Pseudomonadota</taxon>
        <taxon>Gammaproteobacteria</taxon>
        <taxon>Steroidobacterales</taxon>
        <taxon>Steroidobacteraceae</taxon>
        <taxon>Steroidobacter</taxon>
    </lineage>
</organism>
<evidence type="ECO:0000256" key="4">
    <source>
        <dbReference type="ARBA" id="ARBA00022989"/>
    </source>
</evidence>
<dbReference type="SUPFAM" id="SSF52540">
    <property type="entry name" value="P-loop containing nucleoside triphosphate hydrolases"/>
    <property type="match status" value="1"/>
</dbReference>
<evidence type="ECO:0000256" key="5">
    <source>
        <dbReference type="ARBA" id="ARBA00023136"/>
    </source>
</evidence>
<evidence type="ECO:0000256" key="6">
    <source>
        <dbReference type="SAM" id="MobiDB-lite"/>
    </source>
</evidence>
<dbReference type="GO" id="GO:0005886">
    <property type="term" value="C:plasma membrane"/>
    <property type="evidence" value="ECO:0007669"/>
    <property type="project" value="UniProtKB-SubCell"/>
</dbReference>
<dbReference type="PANTHER" id="PTHR37937:SF1">
    <property type="entry name" value="CONJUGATIVE TRANSFER: DNA TRANSPORT"/>
    <property type="match status" value="1"/>
</dbReference>
<feature type="domain" description="Type IV secretion system coupling protein TraD DNA-binding" evidence="7">
    <location>
        <begin position="13"/>
        <end position="161"/>
    </location>
</feature>